<name>A0A1G4KG14_9SACH</name>
<dbReference type="InterPro" id="IPR051153">
    <property type="entry name" value="Yeast_CWMannoprotein_PIR"/>
</dbReference>
<evidence type="ECO:0000313" key="11">
    <source>
        <dbReference type="Proteomes" id="UP000189911"/>
    </source>
</evidence>
<dbReference type="Pfam" id="PF22799">
    <property type="entry name" value="PIR1-like_C"/>
    <property type="match status" value="1"/>
</dbReference>
<protein>
    <submittedName>
        <fullName evidence="10">LANO_0G04500g1_1</fullName>
    </submittedName>
</protein>
<gene>
    <name evidence="10" type="ORF">LANO_0G04500G</name>
</gene>
<keyword evidence="6" id="KW-0677">Repeat</keyword>
<evidence type="ECO:0000256" key="3">
    <source>
        <dbReference type="ARBA" id="ARBA00022525"/>
    </source>
</evidence>
<dbReference type="AlphaFoldDB" id="A0A1G4KG14"/>
<dbReference type="OrthoDB" id="5415592at2759"/>
<evidence type="ECO:0000259" key="9">
    <source>
        <dbReference type="Pfam" id="PF22799"/>
    </source>
</evidence>
<evidence type="ECO:0000256" key="5">
    <source>
        <dbReference type="ARBA" id="ARBA00022729"/>
    </source>
</evidence>
<evidence type="ECO:0000313" key="10">
    <source>
        <dbReference type="EMBL" id="SCV03499.1"/>
    </source>
</evidence>
<dbReference type="PROSITE" id="PS00929">
    <property type="entry name" value="PIR_REPEAT_1"/>
    <property type="match status" value="4"/>
</dbReference>
<feature type="domain" description="Cell wall mannoprotein PIR1-like C-terminal" evidence="9">
    <location>
        <begin position="290"/>
        <end position="364"/>
    </location>
</feature>
<evidence type="ECO:0000256" key="1">
    <source>
        <dbReference type="ARBA" id="ARBA00004191"/>
    </source>
</evidence>
<feature type="signal peptide" evidence="8">
    <location>
        <begin position="1"/>
        <end position="20"/>
    </location>
</feature>
<proteinExistence type="inferred from homology"/>
<dbReference type="Pfam" id="PF00399">
    <property type="entry name" value="PIR"/>
    <property type="match status" value="8"/>
</dbReference>
<evidence type="ECO:0000256" key="2">
    <source>
        <dbReference type="ARBA" id="ARBA00022512"/>
    </source>
</evidence>
<dbReference type="GO" id="GO:0005199">
    <property type="term" value="F:structural constituent of cell wall"/>
    <property type="evidence" value="ECO:0007669"/>
    <property type="project" value="InterPro"/>
</dbReference>
<keyword evidence="4" id="KW-0165">Cleavage on pair of basic residues</keyword>
<keyword evidence="11" id="KW-1185">Reference proteome</keyword>
<comment type="subcellular location">
    <subcellularLocation>
        <location evidence="1">Secreted</location>
        <location evidence="1">Cell wall</location>
    </subcellularLocation>
</comment>
<dbReference type="InterPro" id="IPR000420">
    <property type="entry name" value="Yeast_PIR_rpt"/>
</dbReference>
<reference evidence="11" key="1">
    <citation type="submission" date="2016-03" db="EMBL/GenBank/DDBJ databases">
        <authorList>
            <person name="Devillers Hugo."/>
        </authorList>
    </citation>
    <scope>NUCLEOTIDE SEQUENCE [LARGE SCALE GENOMIC DNA]</scope>
</reference>
<accession>A0A1G4KG14</accession>
<dbReference type="GO" id="GO:0031505">
    <property type="term" value="P:fungal-type cell wall organization"/>
    <property type="evidence" value="ECO:0007669"/>
    <property type="project" value="UniProtKB-ARBA"/>
</dbReference>
<evidence type="ECO:0000256" key="4">
    <source>
        <dbReference type="ARBA" id="ARBA00022685"/>
    </source>
</evidence>
<dbReference type="PANTHER" id="PTHR47254">
    <property type="entry name" value="CELL WALL MANNOPROTEIN CIS3-RELATED"/>
    <property type="match status" value="1"/>
</dbReference>
<keyword evidence="2" id="KW-0134">Cell wall</keyword>
<feature type="chain" id="PRO_5009236505" evidence="8">
    <location>
        <begin position="21"/>
        <end position="374"/>
    </location>
</feature>
<keyword evidence="3" id="KW-0964">Secreted</keyword>
<dbReference type="PANTHER" id="PTHR47254:SF1">
    <property type="entry name" value="CELL WALL MANNOPROTEIN CIS3-RELATED"/>
    <property type="match status" value="1"/>
</dbReference>
<comment type="similarity">
    <text evidence="7">Belongs to the PIR protein family.</text>
</comment>
<dbReference type="Proteomes" id="UP000189911">
    <property type="component" value="Chromosome G"/>
</dbReference>
<dbReference type="InterPro" id="IPR054508">
    <property type="entry name" value="PIR1-like_C"/>
</dbReference>
<keyword evidence="5 8" id="KW-0732">Signal</keyword>
<sequence>MQYKNTVLAAAAALASTASAGVTGSEPWSTLTPTATYQGGHTAYSETFGIAVVPITSSVSTLSAATASSTDHAKRDAISQIGDGQIQATTSASATPAKKTSAAAISQIGDGQIQATTSTAPAKKSTAAAISQIGDGQIQATTSTAPAKKSTAAAISQIGDGQIQATTSTASPKSTAAAISQIGDGQIQAANSTSTPKSTAAAISQIGDGQIQATTTTLKPSAPAISQIGDGQIQATSANSTVSAASQINDGQIQASTSASISPAAASDDSFVTSVSCKADGSLSMTLENGMLKDSKGRIGSIVANRQFQFDGPPPQAGAIYAAGWAITPEGNLAIGPHDVFYQCLSGSFYNLYDESLGAQCSPVHLEVIELIDC</sequence>
<evidence type="ECO:0000256" key="8">
    <source>
        <dbReference type="SAM" id="SignalP"/>
    </source>
</evidence>
<dbReference type="GO" id="GO:0009277">
    <property type="term" value="C:fungal-type cell wall"/>
    <property type="evidence" value="ECO:0007669"/>
    <property type="project" value="TreeGrafter"/>
</dbReference>
<dbReference type="EMBL" id="LT598453">
    <property type="protein sequence ID" value="SCV03499.1"/>
    <property type="molecule type" value="Genomic_DNA"/>
</dbReference>
<evidence type="ECO:0000256" key="7">
    <source>
        <dbReference type="ARBA" id="ARBA00038219"/>
    </source>
</evidence>
<dbReference type="PROSITE" id="PS50256">
    <property type="entry name" value="PIR_REPEAT_2"/>
    <property type="match status" value="8"/>
</dbReference>
<evidence type="ECO:0000256" key="6">
    <source>
        <dbReference type="ARBA" id="ARBA00022737"/>
    </source>
</evidence>
<organism evidence="10 11">
    <name type="scientific">Lachancea nothofagi CBS 11611</name>
    <dbReference type="NCBI Taxonomy" id="1266666"/>
    <lineage>
        <taxon>Eukaryota</taxon>
        <taxon>Fungi</taxon>
        <taxon>Dikarya</taxon>
        <taxon>Ascomycota</taxon>
        <taxon>Saccharomycotina</taxon>
        <taxon>Saccharomycetes</taxon>
        <taxon>Saccharomycetales</taxon>
        <taxon>Saccharomycetaceae</taxon>
        <taxon>Lachancea</taxon>
    </lineage>
</organism>